<evidence type="ECO:0000256" key="1">
    <source>
        <dbReference type="ARBA" id="ARBA00023125"/>
    </source>
</evidence>
<dbReference type="Gene3D" id="1.10.150.130">
    <property type="match status" value="1"/>
</dbReference>
<reference evidence="5 6" key="1">
    <citation type="submission" date="2018-06" db="EMBL/GenBank/DDBJ databases">
        <title>Pedobacter endophyticus sp. nov., an endophytic bacterium isolated from a leaf of Triticum aestivum.</title>
        <authorList>
            <person name="Zhang L."/>
        </authorList>
    </citation>
    <scope>NUCLEOTIDE SEQUENCE [LARGE SCALE GENOMIC DNA]</scope>
    <source>
        <strain evidence="5 6">CM134L-2</strain>
    </source>
</reference>
<dbReference type="GO" id="GO:0006310">
    <property type="term" value="P:DNA recombination"/>
    <property type="evidence" value="ECO:0007669"/>
    <property type="project" value="UniProtKB-KW"/>
</dbReference>
<dbReference type="EMBL" id="SAYW01000004">
    <property type="protein sequence ID" value="RWU06515.1"/>
    <property type="molecule type" value="Genomic_DNA"/>
</dbReference>
<evidence type="ECO:0000313" key="5">
    <source>
        <dbReference type="EMBL" id="RWU06515.1"/>
    </source>
</evidence>
<dbReference type="OrthoDB" id="892893at2"/>
<accession>A0A3S3PGM5</accession>
<evidence type="ECO:0000313" key="6">
    <source>
        <dbReference type="Proteomes" id="UP000284120"/>
    </source>
</evidence>
<dbReference type="InterPro" id="IPR025269">
    <property type="entry name" value="SAM-like_dom"/>
</dbReference>
<dbReference type="GO" id="GO:0015074">
    <property type="term" value="P:DNA integration"/>
    <property type="evidence" value="ECO:0007669"/>
    <property type="project" value="InterPro"/>
</dbReference>
<dbReference type="AlphaFoldDB" id="A0A3S3PGM5"/>
<dbReference type="InterPro" id="IPR013762">
    <property type="entry name" value="Integrase-like_cat_sf"/>
</dbReference>
<sequence length="340" mass="39924">MKTQNTFSVSFFLKKDKEKNGVAPLYVRITVNGGHADLATKRKMPVGKWDQKSQSMSGKTAEDNLTRDEIRLLGIEISSAYEELRRDRGELTAEAVKAKVEGTEIAPYTLMFLIDYHNEELKQLLEEGTMKNYRTTKRYLTEFLITKWKKKDILLKHVDNLFITNFGLFLSNRKPDKGQRPCSNNSVMKHMERLKKMIGIALENKWIRENPFQHFKRKMITKDRNCLDTYELDRLRNLELRKIGVGTVRDMFLFACLTGLSPCDITRFNKDHITKDVNGEYWIEMYRQKTKRFTERKFNVLLLPEALEIISRYKRNPAALANGTVFPYYTNQILNRYPPI</sequence>
<gene>
    <name evidence="5" type="ORF">DPV69_14610</name>
</gene>
<evidence type="ECO:0000259" key="4">
    <source>
        <dbReference type="Pfam" id="PF17293"/>
    </source>
</evidence>
<dbReference type="InterPro" id="IPR010998">
    <property type="entry name" value="Integrase_recombinase_N"/>
</dbReference>
<comment type="caution">
    <text evidence="5">The sequence shown here is derived from an EMBL/GenBank/DDBJ whole genome shotgun (WGS) entry which is preliminary data.</text>
</comment>
<dbReference type="Gene3D" id="1.10.443.10">
    <property type="entry name" value="Intergrase catalytic core"/>
    <property type="match status" value="1"/>
</dbReference>
<dbReference type="InterPro" id="IPR011010">
    <property type="entry name" value="DNA_brk_join_enz"/>
</dbReference>
<organism evidence="5 6">
    <name type="scientific">Pedobacter chitinilyticus</name>
    <dbReference type="NCBI Taxonomy" id="2233776"/>
    <lineage>
        <taxon>Bacteria</taxon>
        <taxon>Pseudomonadati</taxon>
        <taxon>Bacteroidota</taxon>
        <taxon>Sphingobacteriia</taxon>
        <taxon>Sphingobacteriales</taxon>
        <taxon>Sphingobacteriaceae</taxon>
        <taxon>Pedobacter</taxon>
    </lineage>
</organism>
<feature type="domain" description="Phage integrase SAM-like" evidence="3">
    <location>
        <begin position="110"/>
        <end position="216"/>
    </location>
</feature>
<keyword evidence="6" id="KW-1185">Reference proteome</keyword>
<keyword evidence="2" id="KW-0233">DNA recombination</keyword>
<evidence type="ECO:0000256" key="2">
    <source>
        <dbReference type="ARBA" id="ARBA00023172"/>
    </source>
</evidence>
<evidence type="ECO:0000259" key="3">
    <source>
        <dbReference type="Pfam" id="PF13102"/>
    </source>
</evidence>
<dbReference type="RefSeq" id="WP_113648125.1">
    <property type="nucleotide sequence ID" value="NZ_QMHN01000004.1"/>
</dbReference>
<protein>
    <submittedName>
        <fullName evidence="5">Site-specific integrase</fullName>
    </submittedName>
</protein>
<name>A0A3S3PGM5_9SPHI</name>
<keyword evidence="1" id="KW-0238">DNA-binding</keyword>
<feature type="domain" description="Arm DNA-binding" evidence="4">
    <location>
        <begin position="11"/>
        <end position="97"/>
    </location>
</feature>
<dbReference type="GO" id="GO:0003677">
    <property type="term" value="F:DNA binding"/>
    <property type="evidence" value="ECO:0007669"/>
    <property type="project" value="UniProtKB-KW"/>
</dbReference>
<dbReference type="Proteomes" id="UP000284120">
    <property type="component" value="Unassembled WGS sequence"/>
</dbReference>
<dbReference type="Pfam" id="PF13102">
    <property type="entry name" value="Phage_int_SAM_5"/>
    <property type="match status" value="1"/>
</dbReference>
<dbReference type="InterPro" id="IPR035386">
    <property type="entry name" value="Arm-DNA-bind_5"/>
</dbReference>
<dbReference type="SUPFAM" id="SSF56349">
    <property type="entry name" value="DNA breaking-rejoining enzymes"/>
    <property type="match status" value="1"/>
</dbReference>
<proteinExistence type="predicted"/>
<dbReference type="Pfam" id="PF17293">
    <property type="entry name" value="Arm-DNA-bind_5"/>
    <property type="match status" value="1"/>
</dbReference>